<reference evidence="2 3" key="1">
    <citation type="submission" date="2015-11" db="EMBL/GenBank/DDBJ databases">
        <title>Exploring the genomic traits of fungus-feeding bacterial genus Collimonas.</title>
        <authorList>
            <person name="Song C."/>
            <person name="Schmidt R."/>
            <person name="de Jager V."/>
            <person name="Krzyzanowska D."/>
            <person name="Jongedijk E."/>
            <person name="Cankar K."/>
            <person name="Beekwilder J."/>
            <person name="van Veen A."/>
            <person name="de Boer W."/>
            <person name="van Veen J.A."/>
            <person name="Garbeva P."/>
        </authorList>
    </citation>
    <scope>NUCLEOTIDE SEQUENCE [LARGE SCALE GENOMIC DNA]</scope>
    <source>
        <strain evidence="2 3">Ter282</strain>
    </source>
</reference>
<keyword evidence="1" id="KW-0812">Transmembrane</keyword>
<accession>A0A127QPJ5</accession>
<evidence type="ECO:0000313" key="3">
    <source>
        <dbReference type="Proteomes" id="UP000071778"/>
    </source>
</evidence>
<feature type="transmembrane region" description="Helical" evidence="1">
    <location>
        <begin position="20"/>
        <end position="40"/>
    </location>
</feature>
<sequence length="76" mass="8648">MAWSGLWLRHMETAFNKHFANFSLIALAVMCFTSVVFCALKATRKSPLEIELREELAKNMYSERLSAKAPTHSDSL</sequence>
<dbReference type="EMBL" id="CP013235">
    <property type="protein sequence ID" value="AMP11979.1"/>
    <property type="molecule type" value="Genomic_DNA"/>
</dbReference>
<dbReference type="AlphaFoldDB" id="A0A127QPJ5"/>
<organism evidence="2 3">
    <name type="scientific">Collimonas arenae</name>
    <dbReference type="NCBI Taxonomy" id="279058"/>
    <lineage>
        <taxon>Bacteria</taxon>
        <taxon>Pseudomonadati</taxon>
        <taxon>Pseudomonadota</taxon>
        <taxon>Betaproteobacteria</taxon>
        <taxon>Burkholderiales</taxon>
        <taxon>Oxalobacteraceae</taxon>
        <taxon>Collimonas</taxon>
    </lineage>
</organism>
<dbReference type="Proteomes" id="UP000071778">
    <property type="component" value="Chromosome"/>
</dbReference>
<keyword evidence="1" id="KW-1133">Transmembrane helix</keyword>
<protein>
    <submittedName>
        <fullName evidence="2">Uncharacterized protein</fullName>
    </submittedName>
</protein>
<evidence type="ECO:0000313" key="2">
    <source>
        <dbReference type="EMBL" id="AMP11979.1"/>
    </source>
</evidence>
<keyword evidence="3" id="KW-1185">Reference proteome</keyword>
<name>A0A127QPJ5_9BURK</name>
<dbReference type="PATRIC" id="fig|279058.18.peg.4254"/>
<proteinExistence type="predicted"/>
<keyword evidence="1" id="KW-0472">Membrane</keyword>
<evidence type="ECO:0000256" key="1">
    <source>
        <dbReference type="SAM" id="Phobius"/>
    </source>
</evidence>
<gene>
    <name evidence="2" type="ORF">CAter282_4319</name>
</gene>